<name>C5M8F9_CANTT</name>
<evidence type="ECO:0000313" key="3">
    <source>
        <dbReference type="Proteomes" id="UP000002037"/>
    </source>
</evidence>
<dbReference type="Pfam" id="PF12856">
    <property type="entry name" value="ANAPC9"/>
    <property type="match status" value="1"/>
</dbReference>
<feature type="region of interest" description="Disordered" evidence="1">
    <location>
        <begin position="211"/>
        <end position="233"/>
    </location>
</feature>
<organism evidence="2 3">
    <name type="scientific">Candida tropicalis (strain ATCC MYA-3404 / T1)</name>
    <name type="common">Yeast</name>
    <dbReference type="NCBI Taxonomy" id="294747"/>
    <lineage>
        <taxon>Eukaryota</taxon>
        <taxon>Fungi</taxon>
        <taxon>Dikarya</taxon>
        <taxon>Ascomycota</taxon>
        <taxon>Saccharomycotina</taxon>
        <taxon>Pichiomycetes</taxon>
        <taxon>Debaryomycetaceae</taxon>
        <taxon>Candida/Lodderomyces clade</taxon>
        <taxon>Candida</taxon>
    </lineage>
</organism>
<dbReference type="InterPro" id="IPR024274">
    <property type="entry name" value="APC9"/>
</dbReference>
<feature type="compositionally biased region" description="Acidic residues" evidence="1">
    <location>
        <begin position="215"/>
        <end position="225"/>
    </location>
</feature>
<gene>
    <name evidence="2" type="ORF">CTRG_02681</name>
</gene>
<reference evidence="2 3" key="1">
    <citation type="journal article" date="2009" name="Nature">
        <title>Evolution of pathogenicity and sexual reproduction in eight Candida genomes.</title>
        <authorList>
            <person name="Butler G."/>
            <person name="Rasmussen M.D."/>
            <person name="Lin M.F."/>
            <person name="Santos M.A."/>
            <person name="Sakthikumar S."/>
            <person name="Munro C.A."/>
            <person name="Rheinbay E."/>
            <person name="Grabherr M."/>
            <person name="Forche A."/>
            <person name="Reedy J.L."/>
            <person name="Agrafioti I."/>
            <person name="Arnaud M.B."/>
            <person name="Bates S."/>
            <person name="Brown A.J."/>
            <person name="Brunke S."/>
            <person name="Costanzo M.C."/>
            <person name="Fitzpatrick D.A."/>
            <person name="de Groot P.W."/>
            <person name="Harris D."/>
            <person name="Hoyer L.L."/>
            <person name="Hube B."/>
            <person name="Klis F.M."/>
            <person name="Kodira C."/>
            <person name="Lennard N."/>
            <person name="Logue M.E."/>
            <person name="Martin R."/>
            <person name="Neiman A.M."/>
            <person name="Nikolaou E."/>
            <person name="Quail M.A."/>
            <person name="Quinn J."/>
            <person name="Santos M.C."/>
            <person name="Schmitzberger F.F."/>
            <person name="Sherlock G."/>
            <person name="Shah P."/>
            <person name="Silverstein K.A."/>
            <person name="Skrzypek M.S."/>
            <person name="Soll D."/>
            <person name="Staggs R."/>
            <person name="Stansfield I."/>
            <person name="Stumpf M.P."/>
            <person name="Sudbery P.E."/>
            <person name="Srikantha T."/>
            <person name="Zeng Q."/>
            <person name="Berman J."/>
            <person name="Berriman M."/>
            <person name="Heitman J."/>
            <person name="Gow N.A."/>
            <person name="Lorenz M.C."/>
            <person name="Birren B.W."/>
            <person name="Kellis M."/>
            <person name="Cuomo C.A."/>
        </authorList>
    </citation>
    <scope>NUCLEOTIDE SEQUENCE [LARGE SCALE GENOMIC DNA]</scope>
    <source>
        <strain evidence="3">ATCC MYA-3404 / T1</strain>
    </source>
</reference>
<dbReference type="HOGENOM" id="CLU_585391_0_0_1"/>
<dbReference type="GO" id="GO:0005680">
    <property type="term" value="C:anaphase-promoting complex"/>
    <property type="evidence" value="ECO:0007669"/>
    <property type="project" value="InterPro"/>
</dbReference>
<sequence length="456" mass="52902">MNLSDNYILPRSRTSSTMSNKYSSLPKFNNPHHQHQHQHQHLSNSQSYPYTQSRVSSASDMHSISGFPYNRTISSSSSIISTPSNNIKRFQRQRQQENQQHQAKANQAPRTSRNTRLVKSKLLNLQQSSKQQLINKISEESPRSGIKHYHGDNRMKFPPHFALGKPEKSSFDCKIYSKSVVPHKNKLFTPIRESQLNAWESAESVTRNLVFNNDSSDDESDDDCDETKNNDNAIVSIPGYTQGELDMLFKFKNLSNQEEKKLLFDYKRKFLSQQERNLTNSGDTSLSYRRSLQINQKREIISKMFNSNINNLNLEYITNNSSNAEDILQVISLDTEEMNYLLEEDGNFKLLQEEVKQNVFHKKLIASNNQVDENGSGHFDYDRFQSLTSKKLDKIHDAFVRQHEEDDNSNDDYREPSFYSDDISNLELEEELLQFTIGHLRKCIKETAYENTGVEE</sequence>
<feature type="region of interest" description="Disordered" evidence="1">
    <location>
        <begin position="1"/>
        <end position="62"/>
    </location>
</feature>
<dbReference type="OrthoDB" id="4078100at2759"/>
<dbReference type="AlphaFoldDB" id="C5M8F9"/>
<dbReference type="Proteomes" id="UP000002037">
    <property type="component" value="Unassembled WGS sequence"/>
</dbReference>
<keyword evidence="3" id="KW-1185">Reference proteome</keyword>
<evidence type="ECO:0000256" key="1">
    <source>
        <dbReference type="SAM" id="MobiDB-lite"/>
    </source>
</evidence>
<dbReference type="eggNOG" id="ENOG502T3GY">
    <property type="taxonomic scope" value="Eukaryota"/>
</dbReference>
<protein>
    <submittedName>
        <fullName evidence="2">Uncharacterized protein</fullName>
    </submittedName>
</protein>
<accession>C5M8F9</accession>
<feature type="compositionally biased region" description="Polar residues" evidence="1">
    <location>
        <begin position="12"/>
        <end position="27"/>
    </location>
</feature>
<feature type="compositionally biased region" description="Basic residues" evidence="1">
    <location>
        <begin position="30"/>
        <end position="40"/>
    </location>
</feature>
<dbReference type="KEGG" id="ctp:CTRG_02681"/>
<feature type="compositionally biased region" description="Low complexity" evidence="1">
    <location>
        <begin position="96"/>
        <end position="108"/>
    </location>
</feature>
<feature type="region of interest" description="Disordered" evidence="1">
    <location>
        <begin position="89"/>
        <end position="115"/>
    </location>
</feature>
<proteinExistence type="predicted"/>
<dbReference type="VEuPathDB" id="FungiDB:CTRG_02681"/>
<dbReference type="EMBL" id="GG692397">
    <property type="protein sequence ID" value="EER33863.1"/>
    <property type="molecule type" value="Genomic_DNA"/>
</dbReference>
<evidence type="ECO:0000313" key="2">
    <source>
        <dbReference type="EMBL" id="EER33863.1"/>
    </source>
</evidence>
<dbReference type="RefSeq" id="XP_002548384.1">
    <property type="nucleotide sequence ID" value="XM_002548338.1"/>
</dbReference>
<dbReference type="GeneID" id="8302068"/>
<feature type="compositionally biased region" description="Polar residues" evidence="1">
    <location>
        <begin position="42"/>
        <end position="62"/>
    </location>
</feature>